<dbReference type="InterPro" id="IPR027417">
    <property type="entry name" value="P-loop_NTPase"/>
</dbReference>
<evidence type="ECO:0000256" key="2">
    <source>
        <dbReference type="ARBA" id="ARBA00022722"/>
    </source>
</evidence>
<dbReference type="InterPro" id="IPR043136">
    <property type="entry name" value="B30.2/SPRY_sf"/>
</dbReference>
<dbReference type="InterPro" id="IPR014014">
    <property type="entry name" value="RNA_helicase_DEAD_Q_motif"/>
</dbReference>
<dbReference type="InterPro" id="IPR001870">
    <property type="entry name" value="B30.2/SPRY"/>
</dbReference>
<dbReference type="PROSITE" id="PS51195">
    <property type="entry name" value="Q_MOTIF"/>
    <property type="match status" value="1"/>
</dbReference>
<evidence type="ECO:0000313" key="15">
    <source>
        <dbReference type="EMBL" id="KAK2075978.1"/>
    </source>
</evidence>
<keyword evidence="6" id="KW-0269">Exonuclease</keyword>
<dbReference type="InterPro" id="IPR001650">
    <property type="entry name" value="Helicase_C-like"/>
</dbReference>
<evidence type="ECO:0000256" key="1">
    <source>
        <dbReference type="ARBA" id="ARBA00008765"/>
    </source>
</evidence>
<keyword evidence="3 10" id="KW-0547">Nucleotide-binding</keyword>
<comment type="similarity">
    <text evidence="1">Belongs to the DEAD box helicase family. DDX1 subfamily.</text>
</comment>
<evidence type="ECO:0000256" key="4">
    <source>
        <dbReference type="ARBA" id="ARBA00022801"/>
    </source>
</evidence>
<dbReference type="PANTHER" id="PTHR47959:SF13">
    <property type="entry name" value="ATP-DEPENDENT RNA HELICASE RHLE"/>
    <property type="match status" value="1"/>
</dbReference>
<feature type="domain" description="B30.2/SPRY" evidence="11">
    <location>
        <begin position="70"/>
        <end position="247"/>
    </location>
</feature>
<dbReference type="SUPFAM" id="SSF49899">
    <property type="entry name" value="Concanavalin A-like lectins/glucanases"/>
    <property type="match status" value="1"/>
</dbReference>
<dbReference type="Gene3D" id="2.60.120.920">
    <property type="match status" value="1"/>
</dbReference>
<dbReference type="SMART" id="SM00449">
    <property type="entry name" value="SPRY"/>
    <property type="match status" value="1"/>
</dbReference>
<evidence type="ECO:0000256" key="8">
    <source>
        <dbReference type="ARBA" id="ARBA00032348"/>
    </source>
</evidence>
<evidence type="ECO:0000259" key="13">
    <source>
        <dbReference type="PROSITE" id="PS51194"/>
    </source>
</evidence>
<dbReference type="InterPro" id="IPR050079">
    <property type="entry name" value="DEAD_box_RNA_helicase"/>
</dbReference>
<gene>
    <name evidence="15" type="ORF">QBZ16_001314</name>
</gene>
<dbReference type="InterPro" id="IPR013320">
    <property type="entry name" value="ConA-like_dom_sf"/>
</dbReference>
<sequence>MSAFSELGMSPELIMGIEELGWTLPTDIQAEAIPLILGGGDVMAAAETGSGKTGAFALPILQVVQEMRTGVVRPTSAAGAKQSIDAPLTARWSADDRDAALAVSSDGAVVQARDEAGWAGVRASVGARPDSGKWYYEVTVQDEGLCRVGWASAAATLDVGTDKASWGFGGTGRKSHAGAFDAYGAAYRLHDVVGVALDWKERSISYFLNGKDLGAAFALHKSVSDALYPAATLKNAELKANFGAEPWKFPPPTGYRGLAGTAAEGLQAAPSKAAVNIAPAGVYGRAPLALILEPTRQVARGGGAADLAEQTHENVELFSRFLPAPGLRGTVLVGGTNPKAAERLLAEGVDIVSGTPGRVLDLAESGKLNLGSIRFFVLDEADRLLDTGNQDTIRKIFRRLPKAGEGVCRLQALLFSATLHSEEVRRLASEICQQPMLVDLKGREAIPESVDHLVLEVDPRADRSWLQTVAGVRTDGVHAFDAVGPSETARENWSEAVKRLKPRLLRRLVEALGVDQALVFCRTNLDCDNLERYFRSLGGGGGAAGPASPFSCAVLAGARSMDQRRAALAAFKAGEVRFLIATDVAARGIDVQGLPFVVNMTLPERAEDYVHRVGRVGRAEALGLAVSLVAAVPEKVWYATGKGARPWDKPTPANVRTHEEGGQTAWMDEGELLRAVEARLRAPIARLPEDMSLPAQVQARLQGGYGATAASAADEDAQRELQKRLVEVQPAVATLAALEKEAQASFFALKRKWDEMESVQSQMSSLPLAE</sequence>
<dbReference type="GO" id="GO:0005829">
    <property type="term" value="C:cytosol"/>
    <property type="evidence" value="ECO:0007669"/>
    <property type="project" value="TreeGrafter"/>
</dbReference>
<evidence type="ECO:0000256" key="9">
    <source>
        <dbReference type="PROSITE-ProRule" id="PRU00552"/>
    </source>
</evidence>
<dbReference type="GO" id="GO:0003724">
    <property type="term" value="F:RNA helicase activity"/>
    <property type="evidence" value="ECO:0007669"/>
    <property type="project" value="InterPro"/>
</dbReference>
<dbReference type="GO" id="GO:0005524">
    <property type="term" value="F:ATP binding"/>
    <property type="evidence" value="ECO:0007669"/>
    <property type="project" value="UniProtKB-KW"/>
</dbReference>
<dbReference type="Pfam" id="PF00271">
    <property type="entry name" value="Helicase_C"/>
    <property type="match status" value="1"/>
</dbReference>
<dbReference type="SUPFAM" id="SSF52540">
    <property type="entry name" value="P-loop containing nucleoside triphosphate hydrolases"/>
    <property type="match status" value="2"/>
</dbReference>
<dbReference type="PANTHER" id="PTHR47959">
    <property type="entry name" value="ATP-DEPENDENT RNA HELICASE RHLE-RELATED"/>
    <property type="match status" value="1"/>
</dbReference>
<evidence type="ECO:0000256" key="7">
    <source>
        <dbReference type="ARBA" id="ARBA00022840"/>
    </source>
</evidence>
<feature type="domain" description="Helicase ATP-binding" evidence="12">
    <location>
        <begin position="307"/>
        <end position="437"/>
    </location>
</feature>
<dbReference type="Pfam" id="PF00270">
    <property type="entry name" value="DEAD"/>
    <property type="match status" value="2"/>
</dbReference>
<keyword evidence="7 10" id="KW-0067">ATP-binding</keyword>
<name>A0AAD9MK96_PROWI</name>
<keyword evidence="5 10" id="KW-0347">Helicase</keyword>
<dbReference type="SMART" id="SM00487">
    <property type="entry name" value="DEXDc"/>
    <property type="match status" value="1"/>
</dbReference>
<keyword evidence="4 10" id="KW-0378">Hydrolase</keyword>
<dbReference type="PROSITE" id="PS51192">
    <property type="entry name" value="HELICASE_ATP_BIND_1"/>
    <property type="match status" value="1"/>
</dbReference>
<dbReference type="CDD" id="cd18787">
    <property type="entry name" value="SF2_C_DEAD"/>
    <property type="match status" value="1"/>
</dbReference>
<feature type="domain" description="DEAD-box RNA helicase Q" evidence="14">
    <location>
        <begin position="2"/>
        <end position="30"/>
    </location>
</feature>
<dbReference type="GO" id="GO:0004527">
    <property type="term" value="F:exonuclease activity"/>
    <property type="evidence" value="ECO:0007669"/>
    <property type="project" value="UniProtKB-KW"/>
</dbReference>
<dbReference type="InterPro" id="IPR000629">
    <property type="entry name" value="RNA-helicase_DEAD-box_CS"/>
</dbReference>
<evidence type="ECO:0000259" key="12">
    <source>
        <dbReference type="PROSITE" id="PS51192"/>
    </source>
</evidence>
<evidence type="ECO:0000256" key="6">
    <source>
        <dbReference type="ARBA" id="ARBA00022839"/>
    </source>
</evidence>
<dbReference type="InterPro" id="IPR003877">
    <property type="entry name" value="SPRY_dom"/>
</dbReference>
<reference evidence="15" key="1">
    <citation type="submission" date="2021-01" db="EMBL/GenBank/DDBJ databases">
        <authorList>
            <person name="Eckstrom K.M.E."/>
        </authorList>
    </citation>
    <scope>NUCLEOTIDE SEQUENCE</scope>
    <source>
        <strain evidence="15">UVCC 0001</strain>
    </source>
</reference>
<dbReference type="PROSITE" id="PS51194">
    <property type="entry name" value="HELICASE_CTER"/>
    <property type="match status" value="1"/>
</dbReference>
<protein>
    <recommendedName>
        <fullName evidence="8">DEAD box protein 1</fullName>
    </recommendedName>
</protein>
<proteinExistence type="inferred from homology"/>
<evidence type="ECO:0000256" key="10">
    <source>
        <dbReference type="RuleBase" id="RU000492"/>
    </source>
</evidence>
<dbReference type="PROSITE" id="PS50188">
    <property type="entry name" value="B302_SPRY"/>
    <property type="match status" value="1"/>
</dbReference>
<dbReference type="CDD" id="cd12873">
    <property type="entry name" value="SPRY_DDX1"/>
    <property type="match status" value="1"/>
</dbReference>
<evidence type="ECO:0000256" key="3">
    <source>
        <dbReference type="ARBA" id="ARBA00022741"/>
    </source>
</evidence>
<evidence type="ECO:0000313" key="16">
    <source>
        <dbReference type="Proteomes" id="UP001255856"/>
    </source>
</evidence>
<evidence type="ECO:0000259" key="11">
    <source>
        <dbReference type="PROSITE" id="PS50188"/>
    </source>
</evidence>
<feature type="short sequence motif" description="Q motif" evidence="9">
    <location>
        <begin position="2"/>
        <end position="30"/>
    </location>
</feature>
<dbReference type="InterPro" id="IPR014001">
    <property type="entry name" value="Helicase_ATP-bd"/>
</dbReference>
<keyword evidence="16" id="KW-1185">Reference proteome</keyword>
<dbReference type="GO" id="GO:0003676">
    <property type="term" value="F:nucleic acid binding"/>
    <property type="evidence" value="ECO:0007669"/>
    <property type="project" value="InterPro"/>
</dbReference>
<dbReference type="SMART" id="SM00490">
    <property type="entry name" value="HELICc"/>
    <property type="match status" value="1"/>
</dbReference>
<dbReference type="InterPro" id="IPR011545">
    <property type="entry name" value="DEAD/DEAH_box_helicase_dom"/>
</dbReference>
<dbReference type="Proteomes" id="UP001255856">
    <property type="component" value="Unassembled WGS sequence"/>
</dbReference>
<organism evidence="15 16">
    <name type="scientific">Prototheca wickerhamii</name>
    <dbReference type="NCBI Taxonomy" id="3111"/>
    <lineage>
        <taxon>Eukaryota</taxon>
        <taxon>Viridiplantae</taxon>
        <taxon>Chlorophyta</taxon>
        <taxon>core chlorophytes</taxon>
        <taxon>Trebouxiophyceae</taxon>
        <taxon>Chlorellales</taxon>
        <taxon>Chlorellaceae</taxon>
        <taxon>Prototheca</taxon>
    </lineage>
</organism>
<feature type="domain" description="Helicase C-terminal" evidence="13">
    <location>
        <begin position="504"/>
        <end position="695"/>
    </location>
</feature>
<dbReference type="Gene3D" id="3.40.50.300">
    <property type="entry name" value="P-loop containing nucleotide triphosphate hydrolases"/>
    <property type="match status" value="3"/>
</dbReference>
<dbReference type="Pfam" id="PF00622">
    <property type="entry name" value="SPRY"/>
    <property type="match status" value="1"/>
</dbReference>
<comment type="caution">
    <text evidence="15">The sequence shown here is derived from an EMBL/GenBank/DDBJ whole genome shotgun (WGS) entry which is preliminary data.</text>
</comment>
<accession>A0AAD9MK96</accession>
<dbReference type="AlphaFoldDB" id="A0AAD9MK96"/>
<keyword evidence="2" id="KW-0540">Nuclease</keyword>
<evidence type="ECO:0000259" key="14">
    <source>
        <dbReference type="PROSITE" id="PS51195"/>
    </source>
</evidence>
<dbReference type="EMBL" id="JASFZW010000012">
    <property type="protein sequence ID" value="KAK2075978.1"/>
    <property type="molecule type" value="Genomic_DNA"/>
</dbReference>
<evidence type="ECO:0000256" key="5">
    <source>
        <dbReference type="ARBA" id="ARBA00022806"/>
    </source>
</evidence>
<dbReference type="PROSITE" id="PS00039">
    <property type="entry name" value="DEAD_ATP_HELICASE"/>
    <property type="match status" value="1"/>
</dbReference>